<dbReference type="SMART" id="SM00419">
    <property type="entry name" value="HTH_CRP"/>
    <property type="match status" value="1"/>
</dbReference>
<protein>
    <submittedName>
        <fullName evidence="6">cAMP-binding domain of CRP or a regulatory subunit of cAMP-dependent protein kinases</fullName>
    </submittedName>
</protein>
<dbReference type="AlphaFoldDB" id="A0A1M7U9V6"/>
<dbReference type="InterPro" id="IPR036390">
    <property type="entry name" value="WH_DNA-bd_sf"/>
</dbReference>
<dbReference type="Gene3D" id="1.10.10.10">
    <property type="entry name" value="Winged helix-like DNA-binding domain superfamily/Winged helix DNA-binding domain"/>
    <property type="match status" value="1"/>
</dbReference>
<dbReference type="EMBL" id="FRDN01000010">
    <property type="protein sequence ID" value="SHN79667.1"/>
    <property type="molecule type" value="Genomic_DNA"/>
</dbReference>
<keyword evidence="3" id="KW-0804">Transcription</keyword>
<evidence type="ECO:0000313" key="7">
    <source>
        <dbReference type="Proteomes" id="UP000184010"/>
    </source>
</evidence>
<dbReference type="GO" id="GO:0003677">
    <property type="term" value="F:DNA binding"/>
    <property type="evidence" value="ECO:0007669"/>
    <property type="project" value="UniProtKB-KW"/>
</dbReference>
<gene>
    <name evidence="6" type="ORF">SAMN02745215_03248</name>
</gene>
<dbReference type="InterPro" id="IPR014710">
    <property type="entry name" value="RmlC-like_jellyroll"/>
</dbReference>
<feature type="domain" description="Cyclic nucleotide-binding" evidence="4">
    <location>
        <begin position="4"/>
        <end position="125"/>
    </location>
</feature>
<dbReference type="Gene3D" id="2.60.120.10">
    <property type="entry name" value="Jelly Rolls"/>
    <property type="match status" value="1"/>
</dbReference>
<keyword evidence="7" id="KW-1185">Reference proteome</keyword>
<dbReference type="Proteomes" id="UP000184010">
    <property type="component" value="Unassembled WGS sequence"/>
</dbReference>
<dbReference type="Pfam" id="PF00027">
    <property type="entry name" value="cNMP_binding"/>
    <property type="match status" value="1"/>
</dbReference>
<dbReference type="GO" id="GO:0016301">
    <property type="term" value="F:kinase activity"/>
    <property type="evidence" value="ECO:0007669"/>
    <property type="project" value="UniProtKB-KW"/>
</dbReference>
<accession>A0A1M7U9V6</accession>
<organism evidence="6 7">
    <name type="scientific">Desulfitobacterium chlororespirans DSM 11544</name>
    <dbReference type="NCBI Taxonomy" id="1121395"/>
    <lineage>
        <taxon>Bacteria</taxon>
        <taxon>Bacillati</taxon>
        <taxon>Bacillota</taxon>
        <taxon>Clostridia</taxon>
        <taxon>Eubacteriales</taxon>
        <taxon>Desulfitobacteriaceae</taxon>
        <taxon>Desulfitobacterium</taxon>
    </lineage>
</organism>
<sequence>MPKVQNQLNTDLWKALLAYGDPQEFNYGDIIYKQNELSKGLYCFLQGKIRLYAAFSDGMERTIHISMTAPEILGETSVIDDGKNLCTAVALAKTRVIFISKESVQLNLLSNPNYIDIIIKGLAQKLKFMQAQAENAAFKLPQKIARLLLSYNYVPFTTYCNGNTRIIITHDELAGYLGTTRAKVTKYLNELYKLNLIEKGRGFIRITDYEGLRKYAVSGAASSKSSSDLQKCHW</sequence>
<dbReference type="InterPro" id="IPR018490">
    <property type="entry name" value="cNMP-bd_dom_sf"/>
</dbReference>
<evidence type="ECO:0000259" key="4">
    <source>
        <dbReference type="PROSITE" id="PS50042"/>
    </source>
</evidence>
<dbReference type="Pfam" id="PF13545">
    <property type="entry name" value="HTH_Crp_2"/>
    <property type="match status" value="1"/>
</dbReference>
<dbReference type="SUPFAM" id="SSF51206">
    <property type="entry name" value="cAMP-binding domain-like"/>
    <property type="match status" value="1"/>
</dbReference>
<evidence type="ECO:0000256" key="1">
    <source>
        <dbReference type="ARBA" id="ARBA00023015"/>
    </source>
</evidence>
<name>A0A1M7U9V6_9FIRM</name>
<dbReference type="GO" id="GO:0006355">
    <property type="term" value="P:regulation of DNA-templated transcription"/>
    <property type="evidence" value="ECO:0007669"/>
    <property type="project" value="InterPro"/>
</dbReference>
<dbReference type="InterPro" id="IPR036388">
    <property type="entry name" value="WH-like_DNA-bd_sf"/>
</dbReference>
<keyword evidence="2" id="KW-0238">DNA-binding</keyword>
<evidence type="ECO:0000313" key="6">
    <source>
        <dbReference type="EMBL" id="SHN79667.1"/>
    </source>
</evidence>
<evidence type="ECO:0000256" key="2">
    <source>
        <dbReference type="ARBA" id="ARBA00023125"/>
    </source>
</evidence>
<proteinExistence type="predicted"/>
<dbReference type="STRING" id="1121395.SAMN02745215_03248"/>
<evidence type="ECO:0000259" key="5">
    <source>
        <dbReference type="PROSITE" id="PS51063"/>
    </source>
</evidence>
<keyword evidence="1" id="KW-0805">Transcription regulation</keyword>
<dbReference type="RefSeq" id="WP_072773576.1">
    <property type="nucleotide sequence ID" value="NZ_FRDN01000010.1"/>
</dbReference>
<evidence type="ECO:0000256" key="3">
    <source>
        <dbReference type="ARBA" id="ARBA00023163"/>
    </source>
</evidence>
<dbReference type="SUPFAM" id="SSF46785">
    <property type="entry name" value="Winged helix' DNA-binding domain"/>
    <property type="match status" value="1"/>
</dbReference>
<dbReference type="CDD" id="cd00038">
    <property type="entry name" value="CAP_ED"/>
    <property type="match status" value="1"/>
</dbReference>
<dbReference type="InterPro" id="IPR012318">
    <property type="entry name" value="HTH_CRP"/>
</dbReference>
<dbReference type="PROSITE" id="PS51063">
    <property type="entry name" value="HTH_CRP_2"/>
    <property type="match status" value="1"/>
</dbReference>
<keyword evidence="6" id="KW-0418">Kinase</keyword>
<keyword evidence="6" id="KW-0808">Transferase</keyword>
<dbReference type="InterPro" id="IPR000595">
    <property type="entry name" value="cNMP-bd_dom"/>
</dbReference>
<dbReference type="PROSITE" id="PS50042">
    <property type="entry name" value="CNMP_BINDING_3"/>
    <property type="match status" value="1"/>
</dbReference>
<feature type="domain" description="HTH crp-type" evidence="5">
    <location>
        <begin position="138"/>
        <end position="210"/>
    </location>
</feature>
<reference evidence="7" key="1">
    <citation type="submission" date="2016-12" db="EMBL/GenBank/DDBJ databases">
        <authorList>
            <person name="Varghese N."/>
            <person name="Submissions S."/>
        </authorList>
    </citation>
    <scope>NUCLEOTIDE SEQUENCE [LARGE SCALE GENOMIC DNA]</scope>
    <source>
        <strain evidence="7">DSM 11544</strain>
    </source>
</reference>